<keyword evidence="14" id="KW-1185">Reference proteome</keyword>
<feature type="domain" description="Fatty acid desaturase" evidence="12">
    <location>
        <begin position="115"/>
        <end position="338"/>
    </location>
</feature>
<organism evidence="13 14">
    <name type="scientific">Pseudooceanicola algae</name>
    <dbReference type="NCBI Taxonomy" id="1537215"/>
    <lineage>
        <taxon>Bacteria</taxon>
        <taxon>Pseudomonadati</taxon>
        <taxon>Pseudomonadota</taxon>
        <taxon>Alphaproteobacteria</taxon>
        <taxon>Rhodobacterales</taxon>
        <taxon>Paracoccaceae</taxon>
        <taxon>Pseudooceanicola</taxon>
    </lineage>
</organism>
<keyword evidence="11" id="KW-0472">Membrane</keyword>
<evidence type="ECO:0000256" key="10">
    <source>
        <dbReference type="ARBA" id="ARBA00023033"/>
    </source>
</evidence>
<keyword evidence="8 13" id="KW-0560">Oxidoreductase</keyword>
<evidence type="ECO:0000259" key="12">
    <source>
        <dbReference type="Pfam" id="PF00487"/>
    </source>
</evidence>
<gene>
    <name evidence="13" type="primary">alkB2_2</name>
    <name evidence="13" type="ORF">PSAL_029980</name>
</gene>
<dbReference type="InterPro" id="IPR033885">
    <property type="entry name" value="AlkB/XylM"/>
</dbReference>
<reference evidence="13 14" key="1">
    <citation type="submission" date="2020-08" db="EMBL/GenBank/DDBJ databases">
        <title>Genome sequence of Rhodobacteraceae bacterium Lw-13e.</title>
        <authorList>
            <person name="Poehlein A."/>
            <person name="Wolter L."/>
            <person name="Daniel R."/>
            <person name="Brinkhoff T."/>
        </authorList>
    </citation>
    <scope>NUCLEOTIDE SEQUENCE [LARGE SCALE GENOMIC DNA]</scope>
    <source>
        <strain evidence="13 14">Lw-13e</strain>
    </source>
</reference>
<comment type="similarity">
    <text evidence="2">Belongs to the fatty acid desaturase type 1 family. AlkB subfamily.</text>
</comment>
<evidence type="ECO:0000256" key="4">
    <source>
        <dbReference type="ARBA" id="ARBA00022519"/>
    </source>
</evidence>
<protein>
    <submittedName>
        <fullName evidence="13">Alkane 1-monooxygenase 2</fullName>
        <ecNumber evidence="13">1.14.15.3</ecNumber>
    </submittedName>
</protein>
<dbReference type="EC" id="1.14.15.3" evidence="13"/>
<name>A0A418SGD8_9RHOB</name>
<dbReference type="GO" id="GO:0046872">
    <property type="term" value="F:metal ion binding"/>
    <property type="evidence" value="ECO:0007669"/>
    <property type="project" value="UniProtKB-KW"/>
</dbReference>
<evidence type="ECO:0000313" key="13">
    <source>
        <dbReference type="EMBL" id="QPM91743.1"/>
    </source>
</evidence>
<dbReference type="PANTHER" id="PTHR38674">
    <property type="entry name" value="ALKANE 1-MONOOXYGENASE 1"/>
    <property type="match status" value="1"/>
</dbReference>
<keyword evidence="5" id="KW-0812">Transmembrane</keyword>
<dbReference type="Pfam" id="PF00487">
    <property type="entry name" value="FA_desaturase"/>
    <property type="match status" value="1"/>
</dbReference>
<evidence type="ECO:0000256" key="11">
    <source>
        <dbReference type="ARBA" id="ARBA00023136"/>
    </source>
</evidence>
<evidence type="ECO:0000313" key="14">
    <source>
        <dbReference type="Proteomes" id="UP000283786"/>
    </source>
</evidence>
<dbReference type="InterPro" id="IPR005804">
    <property type="entry name" value="FA_desaturase_dom"/>
</dbReference>
<evidence type="ECO:0000256" key="5">
    <source>
        <dbReference type="ARBA" id="ARBA00022692"/>
    </source>
</evidence>
<dbReference type="EMBL" id="CP060436">
    <property type="protein sequence ID" value="QPM91743.1"/>
    <property type="molecule type" value="Genomic_DNA"/>
</dbReference>
<sequence length="382" mass="43813">MAPNMTLPSAGFSSFGKAAPFWLSLGMVPLVVSGALFGGWTVILVPVYGYVLFSVLDSLLGLNATDADPDTPEDDLFWYRAITLAWAPIQFVTLFWVIWYTARAEHLGTLETIILFFGVGTMTGAIGIVYAHELMHQRSRQERWLADILLAMALYGHFRSEHLLVHHTAVGTPSDAVTARYNESFPHFFRRVLRQCPRSAWTAETARLKKRGRDPLDPRNPFYRYAALQAAMLLLAVLLSGWTGLLLLLWQALVAIWLLELTNYVEHYGLTRKYLGNGRFEHVKPHHSWNTSFKATNWLLINLQRHSDHHARPDRPYPLLQAHGPDQAPQLPHGYPLMGLMAMIPPLWRRKMNPRVRKWHAMYYPEITDWQPYRTGRHEEPA</sequence>
<comment type="subcellular location">
    <subcellularLocation>
        <location evidence="1">Cell inner membrane</location>
        <topology evidence="1">Multi-pass membrane protein</topology>
    </subcellularLocation>
</comment>
<dbReference type="GO" id="GO:0004497">
    <property type="term" value="F:monooxygenase activity"/>
    <property type="evidence" value="ECO:0007669"/>
    <property type="project" value="UniProtKB-KW"/>
</dbReference>
<keyword evidence="3" id="KW-1003">Cell membrane</keyword>
<keyword evidence="7" id="KW-1133">Transmembrane helix</keyword>
<dbReference type="CDD" id="cd03512">
    <property type="entry name" value="Alkane-hydroxylase"/>
    <property type="match status" value="1"/>
</dbReference>
<accession>A0A418SGD8</accession>
<evidence type="ECO:0000256" key="9">
    <source>
        <dbReference type="ARBA" id="ARBA00023004"/>
    </source>
</evidence>
<dbReference type="GO" id="GO:0006629">
    <property type="term" value="P:lipid metabolic process"/>
    <property type="evidence" value="ECO:0007669"/>
    <property type="project" value="InterPro"/>
</dbReference>
<evidence type="ECO:0000256" key="1">
    <source>
        <dbReference type="ARBA" id="ARBA00004429"/>
    </source>
</evidence>
<evidence type="ECO:0000256" key="7">
    <source>
        <dbReference type="ARBA" id="ARBA00022989"/>
    </source>
</evidence>
<dbReference type="KEGG" id="palw:PSAL_029980"/>
<evidence type="ECO:0000256" key="3">
    <source>
        <dbReference type="ARBA" id="ARBA00022475"/>
    </source>
</evidence>
<dbReference type="AlphaFoldDB" id="A0A418SGD8"/>
<proteinExistence type="inferred from homology"/>
<keyword evidence="4" id="KW-0997">Cell inner membrane</keyword>
<keyword evidence="10 13" id="KW-0503">Monooxygenase</keyword>
<evidence type="ECO:0000256" key="8">
    <source>
        <dbReference type="ARBA" id="ARBA00023002"/>
    </source>
</evidence>
<keyword evidence="9" id="KW-0408">Iron</keyword>
<dbReference type="GO" id="GO:0005886">
    <property type="term" value="C:plasma membrane"/>
    <property type="evidence" value="ECO:0007669"/>
    <property type="project" value="UniProtKB-SubCell"/>
</dbReference>
<evidence type="ECO:0000256" key="6">
    <source>
        <dbReference type="ARBA" id="ARBA00022723"/>
    </source>
</evidence>
<dbReference type="Proteomes" id="UP000283786">
    <property type="component" value="Chromosome"/>
</dbReference>
<keyword evidence="6" id="KW-0479">Metal-binding</keyword>
<evidence type="ECO:0000256" key="2">
    <source>
        <dbReference type="ARBA" id="ARBA00010823"/>
    </source>
</evidence>
<dbReference type="PANTHER" id="PTHR38674:SF1">
    <property type="entry name" value="ALKANE 1-MONOOXYGENASE 1"/>
    <property type="match status" value="1"/>
</dbReference>